<dbReference type="OrthoDB" id="9814509at2"/>
<name>A0A1N7LXK9_9RHOB</name>
<dbReference type="Gene3D" id="3.40.50.11310">
    <property type="entry name" value="Bacterial phosphonate metabolism protein PhnH"/>
    <property type="match status" value="1"/>
</dbReference>
<protein>
    <submittedName>
        <fullName evidence="1">Alpha-D-ribose 1-methylphosphonate 5-triphosphate synthase subunit PhnH</fullName>
    </submittedName>
</protein>
<dbReference type="STRING" id="407234.SAMN05421795_104240"/>
<keyword evidence="2" id="KW-1185">Reference proteome</keyword>
<dbReference type="InterPro" id="IPR008772">
    <property type="entry name" value="Phosphonate_metab_PhnH"/>
</dbReference>
<sequence>MQAMADLSGGFSAPSVDAAHAFRAALEALARPGSVQDLRGATPPAPLSVAAGTLLLTLADSATPLHLAGAADCDAVRGWLAFHCGAPLVGPEAAMLAVGRWEDLGPLSAYPRGTPDYPDRSATLIVECDALDGPANATLSGPGIETRATAPLPDLATLAENHALYPLGLDFFFTAGARVMGLPRSTRTEAL</sequence>
<dbReference type="SUPFAM" id="SSF159709">
    <property type="entry name" value="PhnH-like"/>
    <property type="match status" value="1"/>
</dbReference>
<dbReference type="GO" id="GO:0019634">
    <property type="term" value="P:organic phosphonate metabolic process"/>
    <property type="evidence" value="ECO:0007669"/>
    <property type="project" value="InterPro"/>
</dbReference>
<dbReference type="PIRSF" id="PIRSF020680">
    <property type="entry name" value="PhnH"/>
    <property type="match status" value="1"/>
</dbReference>
<evidence type="ECO:0000313" key="1">
    <source>
        <dbReference type="EMBL" id="SIS78573.1"/>
    </source>
</evidence>
<dbReference type="Proteomes" id="UP000186098">
    <property type="component" value="Unassembled WGS sequence"/>
</dbReference>
<organism evidence="1 2">
    <name type="scientific">Phaeovulum vinaykumarii</name>
    <dbReference type="NCBI Taxonomy" id="407234"/>
    <lineage>
        <taxon>Bacteria</taxon>
        <taxon>Pseudomonadati</taxon>
        <taxon>Pseudomonadota</taxon>
        <taxon>Alphaproteobacteria</taxon>
        <taxon>Rhodobacterales</taxon>
        <taxon>Paracoccaceae</taxon>
        <taxon>Phaeovulum</taxon>
    </lineage>
</organism>
<dbReference type="NCBIfam" id="TIGR03292">
    <property type="entry name" value="PhnH_redo"/>
    <property type="match status" value="1"/>
</dbReference>
<dbReference type="Pfam" id="PF05845">
    <property type="entry name" value="PhnH"/>
    <property type="match status" value="1"/>
</dbReference>
<reference evidence="2" key="1">
    <citation type="submission" date="2017-01" db="EMBL/GenBank/DDBJ databases">
        <authorList>
            <person name="Varghese N."/>
            <person name="Submissions S."/>
        </authorList>
    </citation>
    <scope>NUCLEOTIDE SEQUENCE [LARGE SCALE GENOMIC DNA]</scope>
    <source>
        <strain evidence="2">DSM 18714</strain>
    </source>
</reference>
<dbReference type="InterPro" id="IPR038058">
    <property type="entry name" value="PhnH-like_sp"/>
</dbReference>
<dbReference type="AlphaFoldDB" id="A0A1N7LXK9"/>
<gene>
    <name evidence="1" type="ORF">SAMN05421795_104240</name>
</gene>
<evidence type="ECO:0000313" key="2">
    <source>
        <dbReference type="Proteomes" id="UP000186098"/>
    </source>
</evidence>
<dbReference type="EMBL" id="FTOM01000004">
    <property type="protein sequence ID" value="SIS78573.1"/>
    <property type="molecule type" value="Genomic_DNA"/>
</dbReference>
<accession>A0A1N7LXK9</accession>
<proteinExistence type="predicted"/>